<dbReference type="AlphaFoldDB" id="A0A8B8ZY97"/>
<evidence type="ECO:0000256" key="6">
    <source>
        <dbReference type="ARBA" id="ARBA00022801"/>
    </source>
</evidence>
<feature type="region of interest" description="Disordered" evidence="9">
    <location>
        <begin position="203"/>
        <end position="248"/>
    </location>
</feature>
<gene>
    <name evidence="13" type="primary">LOC120108725</name>
</gene>
<dbReference type="RefSeq" id="XP_038978337.1">
    <property type="nucleotide sequence ID" value="XM_039122409.1"/>
</dbReference>
<dbReference type="GO" id="GO:0008270">
    <property type="term" value="F:zinc ion binding"/>
    <property type="evidence" value="ECO:0007669"/>
    <property type="project" value="UniProtKB-KW"/>
</dbReference>
<dbReference type="CDD" id="cd00303">
    <property type="entry name" value="retropepsin_like"/>
    <property type="match status" value="1"/>
</dbReference>
<dbReference type="GO" id="GO:0016787">
    <property type="term" value="F:hydrolase activity"/>
    <property type="evidence" value="ECO:0007669"/>
    <property type="project" value="UniProtKB-KW"/>
</dbReference>
<dbReference type="SMART" id="SM00343">
    <property type="entry name" value="ZnF_C2HC"/>
    <property type="match status" value="1"/>
</dbReference>
<dbReference type="Gene3D" id="3.30.70.270">
    <property type="match status" value="1"/>
</dbReference>
<keyword evidence="8" id="KW-0479">Metal-binding</keyword>
<accession>A0A8B8ZY97</accession>
<evidence type="ECO:0000256" key="3">
    <source>
        <dbReference type="ARBA" id="ARBA00022695"/>
    </source>
</evidence>
<dbReference type="GO" id="GO:0004519">
    <property type="term" value="F:endonuclease activity"/>
    <property type="evidence" value="ECO:0007669"/>
    <property type="project" value="UniProtKB-KW"/>
</dbReference>
<evidence type="ECO:0000256" key="4">
    <source>
        <dbReference type="ARBA" id="ARBA00022722"/>
    </source>
</evidence>
<proteinExistence type="predicted"/>
<protein>
    <recommendedName>
        <fullName evidence="1">RNA-directed DNA polymerase</fullName>
        <ecNumber evidence="1">2.7.7.49</ecNumber>
    </recommendedName>
</protein>
<keyword evidence="12" id="KW-1185">Reference proteome</keyword>
<dbReference type="SUPFAM" id="SSF57756">
    <property type="entry name" value="Retrovirus zinc finger-like domains"/>
    <property type="match status" value="1"/>
</dbReference>
<evidence type="ECO:0000256" key="7">
    <source>
        <dbReference type="ARBA" id="ARBA00022918"/>
    </source>
</evidence>
<dbReference type="CDD" id="cd01647">
    <property type="entry name" value="RT_LTR"/>
    <property type="match status" value="1"/>
</dbReference>
<dbReference type="PANTHER" id="PTHR35046">
    <property type="entry name" value="ZINC KNUCKLE (CCHC-TYPE) FAMILY PROTEIN"/>
    <property type="match status" value="1"/>
</dbReference>
<dbReference type="Pfam" id="PF03732">
    <property type="entry name" value="Retrotrans_gag"/>
    <property type="match status" value="1"/>
</dbReference>
<feature type="region of interest" description="Disordered" evidence="9">
    <location>
        <begin position="1"/>
        <end position="26"/>
    </location>
</feature>
<keyword evidence="3" id="KW-0548">Nucleotidyltransferase</keyword>
<dbReference type="GO" id="GO:0003676">
    <property type="term" value="F:nucleic acid binding"/>
    <property type="evidence" value="ECO:0007669"/>
    <property type="project" value="InterPro"/>
</dbReference>
<keyword evidence="4" id="KW-0540">Nuclease</keyword>
<dbReference type="InterPro" id="IPR041373">
    <property type="entry name" value="RT_RNaseH"/>
</dbReference>
<dbReference type="InterPro" id="IPR005162">
    <property type="entry name" value="Retrotrans_gag_dom"/>
</dbReference>
<name>A0A8B8ZY97_PHODC</name>
<dbReference type="GeneID" id="120108725"/>
<dbReference type="Gene3D" id="2.40.70.10">
    <property type="entry name" value="Acid Proteases"/>
    <property type="match status" value="1"/>
</dbReference>
<dbReference type="InterPro" id="IPR021109">
    <property type="entry name" value="Peptidase_aspartic_dom_sf"/>
</dbReference>
<dbReference type="PROSITE" id="PS50158">
    <property type="entry name" value="ZF_CCHC"/>
    <property type="match status" value="1"/>
</dbReference>
<evidence type="ECO:0000259" key="10">
    <source>
        <dbReference type="PROSITE" id="PS50158"/>
    </source>
</evidence>
<dbReference type="Pfam" id="PF00078">
    <property type="entry name" value="RVT_1"/>
    <property type="match status" value="1"/>
</dbReference>
<organism evidence="12 13">
    <name type="scientific">Phoenix dactylifera</name>
    <name type="common">Date palm</name>
    <dbReference type="NCBI Taxonomy" id="42345"/>
    <lineage>
        <taxon>Eukaryota</taxon>
        <taxon>Viridiplantae</taxon>
        <taxon>Streptophyta</taxon>
        <taxon>Embryophyta</taxon>
        <taxon>Tracheophyta</taxon>
        <taxon>Spermatophyta</taxon>
        <taxon>Magnoliopsida</taxon>
        <taxon>Liliopsida</taxon>
        <taxon>Arecaceae</taxon>
        <taxon>Coryphoideae</taxon>
        <taxon>Phoeniceae</taxon>
        <taxon>Phoenix</taxon>
    </lineage>
</organism>
<keyword evidence="8" id="KW-0862">Zinc</keyword>
<dbReference type="Gene3D" id="3.10.20.370">
    <property type="match status" value="1"/>
</dbReference>
<dbReference type="Gene3D" id="4.10.60.10">
    <property type="entry name" value="Zinc finger, CCHC-type"/>
    <property type="match status" value="1"/>
</dbReference>
<sequence>MFEDDEEDLDYESYSRRGKKADDSKDNNLGSIKMKIPIFQGKNDPELYLEWERKVEHVFDCHNYSNEKKVKLAAVEFTDYASIWWDQLMISRRRIGERPIRSWEDMKLVMRKRFVPSHYYRDLHRKLQGLVQGSMSVEDYYKEMEMAMIKANIEEDREATMARFIGGLNKEVADVVELQHYVEMEELLHKAIKIEKQIKSKGSKSGLASSSTWKSNWKDNKSASKTKEDAKPKDSVAISKGKTETNTSSKSRNVKCFRCQGFGHIASQCPNKRIMIMLENGDIESASSSEDEMPPLENCSDIDIEEPVHGDMLVTRRALSIQPKDDGDKEQREHIFHTRCHVKGKVCTMIIDSGSCTNVASTLLVDKLELPTMKHPNPYKLQWLNECGEVRVNKQVLVSFSIGKYTDEILCDVAPMHASHILLGRPWQFDRKVTHNGYKNHYSFMMNNRTVVLTPLKPLQAYEDQIRIARECKKREGESERKNANERSEIESREKSIQKKEKSKKMSVFAEKNEVKSVMFSRQQLLVLMYKDVYLSTNDLNPSLPSVVVTLLQEFEDIFPKEIPNGLPPLRGIEHQIDFMPGSTIPNRPAYRANPEETKEIQRQVDELVKKGIVRESLSPCSVPVILVPKKDRTWRMCVDCRAINKITVKYRHPIPRLDDMLDELHGSCLFSKIDLRNGYYQIRMKEGDEWKTSFKTKYGLYEWLVMPFGLTNAPSTFMRLMNHVLRAFIGQFVVVYFDDILVYSKNLDEHEQHLHAVFSKLREHQLYANLKKCTFCMESVVFLGFVVSSQGISMDEEKVKAIRDWPTPKNANEHEQAFTDLKDKLTNAPLLSLPNFDKAFEVECDASGIGIGAVLMQDSKPIAYFSEKLSGAALNYPTYDKELYALVRTLQTWQHYLWPREFIIHSDHESLKFLKSQGKLNKRHAKWLEFIETFPYFIKYKHGKENIVADALSRSFNPLTPLDILSLPTKERANLDGKQKAEFVKDLHAKVRANIEKKNEQYAKQANKGRVKIVFEPGDWV</sequence>
<evidence type="ECO:0000256" key="2">
    <source>
        <dbReference type="ARBA" id="ARBA00022679"/>
    </source>
</evidence>
<reference evidence="13" key="1">
    <citation type="submission" date="2025-08" db="UniProtKB">
        <authorList>
            <consortium name="RefSeq"/>
        </authorList>
    </citation>
    <scope>IDENTIFICATION</scope>
    <source>
        <tissue evidence="13">Young leaves</tissue>
    </source>
</reference>
<dbReference type="OrthoDB" id="785668at2759"/>
<dbReference type="InterPro" id="IPR036875">
    <property type="entry name" value="Znf_CCHC_sf"/>
</dbReference>
<dbReference type="InterPro" id="IPR043128">
    <property type="entry name" value="Rev_trsase/Diguanyl_cyclase"/>
</dbReference>
<keyword evidence="8" id="KW-0863">Zinc-finger</keyword>
<feature type="compositionally biased region" description="Low complexity" evidence="9">
    <location>
        <begin position="203"/>
        <end position="215"/>
    </location>
</feature>
<feature type="compositionally biased region" description="Basic and acidic residues" evidence="9">
    <location>
        <begin position="216"/>
        <end position="234"/>
    </location>
</feature>
<evidence type="ECO:0000256" key="8">
    <source>
        <dbReference type="PROSITE-ProRule" id="PRU00047"/>
    </source>
</evidence>
<feature type="compositionally biased region" description="Acidic residues" evidence="9">
    <location>
        <begin position="1"/>
        <end position="11"/>
    </location>
</feature>
<dbReference type="InterPro" id="IPR000477">
    <property type="entry name" value="RT_dom"/>
</dbReference>
<dbReference type="CDD" id="cd09274">
    <property type="entry name" value="RNase_HI_RT_Ty3"/>
    <property type="match status" value="1"/>
</dbReference>
<evidence type="ECO:0000313" key="12">
    <source>
        <dbReference type="Proteomes" id="UP000228380"/>
    </source>
</evidence>
<dbReference type="Pfam" id="PF00098">
    <property type="entry name" value="zf-CCHC"/>
    <property type="match status" value="1"/>
</dbReference>
<feature type="compositionally biased region" description="Basic and acidic residues" evidence="9">
    <location>
        <begin position="474"/>
        <end position="500"/>
    </location>
</feature>
<evidence type="ECO:0000313" key="13">
    <source>
        <dbReference type="RefSeq" id="XP_038978337.1"/>
    </source>
</evidence>
<dbReference type="SUPFAM" id="SSF56672">
    <property type="entry name" value="DNA/RNA polymerases"/>
    <property type="match status" value="1"/>
</dbReference>
<keyword evidence="2" id="KW-0808">Transferase</keyword>
<dbReference type="InterPro" id="IPR001878">
    <property type="entry name" value="Znf_CCHC"/>
</dbReference>
<dbReference type="PROSITE" id="PS50878">
    <property type="entry name" value="RT_POL"/>
    <property type="match status" value="1"/>
</dbReference>
<evidence type="ECO:0000256" key="1">
    <source>
        <dbReference type="ARBA" id="ARBA00012493"/>
    </source>
</evidence>
<evidence type="ECO:0000256" key="9">
    <source>
        <dbReference type="SAM" id="MobiDB-lite"/>
    </source>
</evidence>
<dbReference type="Proteomes" id="UP000228380">
    <property type="component" value="Unplaced"/>
</dbReference>
<feature type="domain" description="Reverse transcriptase" evidence="11">
    <location>
        <begin position="609"/>
        <end position="788"/>
    </location>
</feature>
<keyword evidence="5" id="KW-0255">Endonuclease</keyword>
<dbReference type="EC" id="2.7.7.49" evidence="1"/>
<dbReference type="Pfam" id="PF17917">
    <property type="entry name" value="RT_RNaseH"/>
    <property type="match status" value="1"/>
</dbReference>
<feature type="domain" description="CCHC-type" evidence="10">
    <location>
        <begin position="255"/>
        <end position="271"/>
    </location>
</feature>
<keyword evidence="7" id="KW-0695">RNA-directed DNA polymerase</keyword>
<dbReference type="PANTHER" id="PTHR35046:SF9">
    <property type="entry name" value="RNA-DIRECTED DNA POLYMERASE"/>
    <property type="match status" value="1"/>
</dbReference>
<dbReference type="InterPro" id="IPR043502">
    <property type="entry name" value="DNA/RNA_pol_sf"/>
</dbReference>
<evidence type="ECO:0000256" key="5">
    <source>
        <dbReference type="ARBA" id="ARBA00022759"/>
    </source>
</evidence>
<dbReference type="Gene3D" id="3.10.10.10">
    <property type="entry name" value="HIV Type 1 Reverse Transcriptase, subunit A, domain 1"/>
    <property type="match status" value="1"/>
</dbReference>
<dbReference type="GO" id="GO:0003964">
    <property type="term" value="F:RNA-directed DNA polymerase activity"/>
    <property type="evidence" value="ECO:0007669"/>
    <property type="project" value="UniProtKB-KW"/>
</dbReference>
<feature type="region of interest" description="Disordered" evidence="9">
    <location>
        <begin position="474"/>
        <end position="504"/>
    </location>
</feature>
<dbReference type="KEGG" id="pda:120108725"/>
<keyword evidence="6" id="KW-0378">Hydrolase</keyword>
<evidence type="ECO:0000259" key="11">
    <source>
        <dbReference type="PROSITE" id="PS50878"/>
    </source>
</evidence>